<proteinExistence type="predicted"/>
<evidence type="ECO:0000259" key="1">
    <source>
        <dbReference type="Pfam" id="PF01861"/>
    </source>
</evidence>
<accession>A0A0G1RV27</accession>
<dbReference type="InterPro" id="IPR029063">
    <property type="entry name" value="SAM-dependent_MTases_sf"/>
</dbReference>
<name>A0A0G1RV27_9BACT</name>
<sequence length="336" mass="37397">MSSRSRHFPWYNPAMQNLLNRLKTQNPDLKEAEIEGLLYIIRSRAALSSALLMELTGLSKEVLRAFKSSISYLLMDKPELELNKKGTLLLQESSLRPYAWSLLSYINTAAVESFLEIRKKYALVPKRAYDQFFATPQTSINKAMLMMEKGVVKGRRIALLGDDDFVAIALNLVGAGAKEIVVFDVDEAILQTIASICIALGYKNIKTVLCDLRKGLPRGYLHSFDGALTDPPYTASGVALFLNRCIELLEPPRDFSGSYVFLACANSLRSPQKTLELQKIIADFNLVIEDKIAKFNRYVGAETVGNASSMYVLKLTPKTKSIKLGDLTGIYTNASF</sequence>
<comment type="caution">
    <text evidence="2">The sequence shown here is derived from an EMBL/GenBank/DDBJ whole genome shotgun (WGS) entry which is preliminary data.</text>
</comment>
<dbReference type="InterPro" id="IPR002723">
    <property type="entry name" value="BpsA_C"/>
</dbReference>
<feature type="domain" description="N(4)-bis(aminopropyl)spermidine synthase C-terminal" evidence="1">
    <location>
        <begin position="111"/>
        <end position="313"/>
    </location>
</feature>
<dbReference type="AlphaFoldDB" id="A0A0G1RV27"/>
<dbReference type="GO" id="GO:0016740">
    <property type="term" value="F:transferase activity"/>
    <property type="evidence" value="ECO:0007669"/>
    <property type="project" value="TreeGrafter"/>
</dbReference>
<protein>
    <recommendedName>
        <fullName evidence="1">N(4)-bis(aminopropyl)spermidine synthase C-terminal domain-containing protein</fullName>
    </recommendedName>
</protein>
<gene>
    <name evidence="2" type="ORF">UX85_C0005G0004</name>
</gene>
<reference evidence="2 3" key="1">
    <citation type="journal article" date="2015" name="Nature">
        <title>rRNA introns, odd ribosomes, and small enigmatic genomes across a large radiation of phyla.</title>
        <authorList>
            <person name="Brown C.T."/>
            <person name="Hug L.A."/>
            <person name="Thomas B.C."/>
            <person name="Sharon I."/>
            <person name="Castelle C.J."/>
            <person name="Singh A."/>
            <person name="Wilkins M.J."/>
            <person name="Williams K.H."/>
            <person name="Banfield J.F."/>
        </authorList>
    </citation>
    <scope>NUCLEOTIDE SEQUENCE [LARGE SCALE GENOMIC DNA]</scope>
</reference>
<dbReference type="PANTHER" id="PTHR23290">
    <property type="entry name" value="RRNA N6-ADENOSINE-METHYLTRANSFERASE METTL5"/>
    <property type="match status" value="1"/>
</dbReference>
<dbReference type="SUPFAM" id="SSF53335">
    <property type="entry name" value="S-adenosyl-L-methionine-dependent methyltransferases"/>
    <property type="match status" value="1"/>
</dbReference>
<dbReference type="Pfam" id="PF01861">
    <property type="entry name" value="BpsA_C"/>
    <property type="match status" value="1"/>
</dbReference>
<dbReference type="Proteomes" id="UP000033860">
    <property type="component" value="Unassembled WGS sequence"/>
</dbReference>
<dbReference type="CDD" id="cd02440">
    <property type="entry name" value="AdoMet_MTases"/>
    <property type="match status" value="1"/>
</dbReference>
<organism evidence="2 3">
    <name type="scientific">Candidatus Beckwithbacteria bacterium GW2011_GWB1_47_15</name>
    <dbReference type="NCBI Taxonomy" id="1618371"/>
    <lineage>
        <taxon>Bacteria</taxon>
        <taxon>Candidatus Beckwithiibacteriota</taxon>
    </lineage>
</organism>
<evidence type="ECO:0000313" key="2">
    <source>
        <dbReference type="EMBL" id="KKU60966.1"/>
    </source>
</evidence>
<dbReference type="InterPro" id="IPR051720">
    <property type="entry name" value="rRNA_MeTrfase/Polyamine_Synth"/>
</dbReference>
<evidence type="ECO:0000313" key="3">
    <source>
        <dbReference type="Proteomes" id="UP000033860"/>
    </source>
</evidence>
<dbReference type="GO" id="GO:0006596">
    <property type="term" value="P:polyamine biosynthetic process"/>
    <property type="evidence" value="ECO:0007669"/>
    <property type="project" value="TreeGrafter"/>
</dbReference>
<dbReference type="PANTHER" id="PTHR23290:SF0">
    <property type="entry name" value="RRNA N6-ADENOSINE-METHYLTRANSFERASE METTL5"/>
    <property type="match status" value="1"/>
</dbReference>
<dbReference type="EMBL" id="LCNT01000005">
    <property type="protein sequence ID" value="KKU60966.1"/>
    <property type="molecule type" value="Genomic_DNA"/>
</dbReference>
<dbReference type="Gene3D" id="3.40.50.150">
    <property type="entry name" value="Vaccinia Virus protein VP39"/>
    <property type="match status" value="1"/>
</dbReference>